<gene>
    <name evidence="2" type="ORF">VNO80_22703</name>
</gene>
<keyword evidence="3" id="KW-1185">Reference proteome</keyword>
<proteinExistence type="predicted"/>
<organism evidence="2 3">
    <name type="scientific">Phaseolus coccineus</name>
    <name type="common">Scarlet runner bean</name>
    <name type="synonym">Phaseolus multiflorus</name>
    <dbReference type="NCBI Taxonomy" id="3886"/>
    <lineage>
        <taxon>Eukaryota</taxon>
        <taxon>Viridiplantae</taxon>
        <taxon>Streptophyta</taxon>
        <taxon>Embryophyta</taxon>
        <taxon>Tracheophyta</taxon>
        <taxon>Spermatophyta</taxon>
        <taxon>Magnoliopsida</taxon>
        <taxon>eudicotyledons</taxon>
        <taxon>Gunneridae</taxon>
        <taxon>Pentapetalae</taxon>
        <taxon>rosids</taxon>
        <taxon>fabids</taxon>
        <taxon>Fabales</taxon>
        <taxon>Fabaceae</taxon>
        <taxon>Papilionoideae</taxon>
        <taxon>50 kb inversion clade</taxon>
        <taxon>NPAAA clade</taxon>
        <taxon>indigoferoid/millettioid clade</taxon>
        <taxon>Phaseoleae</taxon>
        <taxon>Phaseolus</taxon>
    </lineage>
</organism>
<protein>
    <submittedName>
        <fullName evidence="2">Uncharacterized protein</fullName>
    </submittedName>
</protein>
<sequence length="345" mass="37618">MESPKRDGEGGIGNVKCETRVSVSKSGASGGVNGDAPLLSLPPVRSPSVLATQGTPSTPSQGTSFSKNGVDQGHVGRSELKEGPQTQVINYGCGREDCVKVVWRPGVHCAAELEIKRGVGWRRLRNEVKGVEVENQWSGDPQVVRREANKIVRRPILQRKGLWGVQVPGRFKNWVDKLFRGCSDGKASGKLWRDGAARSTINNALSFYALLCSKEFQLWGAWSVFSGSSSRAAQAGQAINNQGGGADQRARAVFLMMQNRRRMMWRMEDCLCSVQQGSITFWEAEGLLCHWGSRRFSSHGGGSGVVMVGYDVYVEGGLRSGHALCCEHSRGMHSPGLVSRKRREA</sequence>
<feature type="compositionally biased region" description="Polar residues" evidence="1">
    <location>
        <begin position="51"/>
        <end position="69"/>
    </location>
</feature>
<name>A0AAN9QUI9_PHACN</name>
<feature type="region of interest" description="Disordered" evidence="1">
    <location>
        <begin position="23"/>
        <end position="81"/>
    </location>
</feature>
<dbReference type="AlphaFoldDB" id="A0AAN9QUI9"/>
<dbReference type="Proteomes" id="UP001374584">
    <property type="component" value="Unassembled WGS sequence"/>
</dbReference>
<dbReference type="EMBL" id="JAYMYR010000008">
    <property type="protein sequence ID" value="KAK7348154.1"/>
    <property type="molecule type" value="Genomic_DNA"/>
</dbReference>
<feature type="compositionally biased region" description="Low complexity" evidence="1">
    <location>
        <begin position="37"/>
        <end position="50"/>
    </location>
</feature>
<evidence type="ECO:0000313" key="2">
    <source>
        <dbReference type="EMBL" id="KAK7348154.1"/>
    </source>
</evidence>
<reference evidence="2 3" key="1">
    <citation type="submission" date="2024-01" db="EMBL/GenBank/DDBJ databases">
        <title>The genomes of 5 underutilized Papilionoideae crops provide insights into root nodulation and disease resistanc.</title>
        <authorList>
            <person name="Jiang F."/>
        </authorList>
    </citation>
    <scope>NUCLEOTIDE SEQUENCE [LARGE SCALE GENOMIC DNA]</scope>
    <source>
        <strain evidence="2">JINMINGXINNONG_FW02</strain>
        <tissue evidence="2">Leaves</tissue>
    </source>
</reference>
<accession>A0AAN9QUI9</accession>
<evidence type="ECO:0000313" key="3">
    <source>
        <dbReference type="Proteomes" id="UP001374584"/>
    </source>
</evidence>
<evidence type="ECO:0000256" key="1">
    <source>
        <dbReference type="SAM" id="MobiDB-lite"/>
    </source>
</evidence>
<comment type="caution">
    <text evidence="2">The sequence shown here is derived from an EMBL/GenBank/DDBJ whole genome shotgun (WGS) entry which is preliminary data.</text>
</comment>